<evidence type="ECO:0000313" key="2">
    <source>
        <dbReference type="EMBL" id="KAF5240566.1"/>
    </source>
</evidence>
<feature type="compositionally biased region" description="Basic and acidic residues" evidence="1">
    <location>
        <begin position="204"/>
        <end position="224"/>
    </location>
</feature>
<reference evidence="2 3" key="1">
    <citation type="journal article" date="2020" name="BMC Genomics">
        <title>Correction to: Identification and distribution of gene clusters required for synthesis of sphingolipid metabolism inhibitors in diverse species of the filamentous fungus Fusarium.</title>
        <authorList>
            <person name="Kim H.S."/>
            <person name="Lohmar J.M."/>
            <person name="Busman M."/>
            <person name="Brown D.W."/>
            <person name="Naumann T.A."/>
            <person name="Divon H.H."/>
            <person name="Lysoe E."/>
            <person name="Uhlig S."/>
            <person name="Proctor R.H."/>
        </authorList>
    </citation>
    <scope>NUCLEOTIDE SEQUENCE [LARGE SCALE GENOMIC DNA]</scope>
    <source>
        <strain evidence="2 3">NRRL 25214</strain>
    </source>
</reference>
<sequence>MSEKKWPDARVKYELHEHLARRNIHFDSKTSRDEMISLLERHDVSYEEVMAEGRMQSESKLPFPPKAQRDPSPNDEWRTKRPRVEAEKLPKAELEFLRHAKTPDLLPNLWKLPEADRENILISCGLQFKSSYPERDVLQFWFYADHAIEEHGISEDGDEMITSFLNNPLMWEDITWSEDEDDRNLINARMKTAFSRLKTLRAQYPDEKSDRDNDGPKGDDGPKG</sequence>
<proteinExistence type="predicted"/>
<dbReference type="Proteomes" id="UP000573603">
    <property type="component" value="Unassembled WGS sequence"/>
</dbReference>
<accession>A0A8H4Z5T2</accession>
<feature type="non-terminal residue" evidence="2">
    <location>
        <position position="224"/>
    </location>
</feature>
<gene>
    <name evidence="2" type="ORF">FANTH_9537</name>
</gene>
<dbReference type="EMBL" id="JABEVY010000249">
    <property type="protein sequence ID" value="KAF5240566.1"/>
    <property type="molecule type" value="Genomic_DNA"/>
</dbReference>
<keyword evidence="3" id="KW-1185">Reference proteome</keyword>
<feature type="region of interest" description="Disordered" evidence="1">
    <location>
        <begin position="55"/>
        <end position="83"/>
    </location>
</feature>
<name>A0A8H4Z5T2_9HYPO</name>
<dbReference type="AlphaFoldDB" id="A0A8H4Z5T2"/>
<organism evidence="2 3">
    <name type="scientific">Fusarium anthophilum</name>
    <dbReference type="NCBI Taxonomy" id="48485"/>
    <lineage>
        <taxon>Eukaryota</taxon>
        <taxon>Fungi</taxon>
        <taxon>Dikarya</taxon>
        <taxon>Ascomycota</taxon>
        <taxon>Pezizomycotina</taxon>
        <taxon>Sordariomycetes</taxon>
        <taxon>Hypocreomycetidae</taxon>
        <taxon>Hypocreales</taxon>
        <taxon>Nectriaceae</taxon>
        <taxon>Fusarium</taxon>
        <taxon>Fusarium fujikuroi species complex</taxon>
    </lineage>
</organism>
<comment type="caution">
    <text evidence="2">The sequence shown here is derived from an EMBL/GenBank/DDBJ whole genome shotgun (WGS) entry which is preliminary data.</text>
</comment>
<evidence type="ECO:0000256" key="1">
    <source>
        <dbReference type="SAM" id="MobiDB-lite"/>
    </source>
</evidence>
<feature type="region of interest" description="Disordered" evidence="1">
    <location>
        <begin position="202"/>
        <end position="224"/>
    </location>
</feature>
<protein>
    <submittedName>
        <fullName evidence="2">Uncharacterized protein</fullName>
    </submittedName>
</protein>
<evidence type="ECO:0000313" key="3">
    <source>
        <dbReference type="Proteomes" id="UP000573603"/>
    </source>
</evidence>